<dbReference type="EMBL" id="CP000473">
    <property type="protein sequence ID" value="ABJ86545.1"/>
    <property type="molecule type" value="Genomic_DNA"/>
</dbReference>
<protein>
    <submittedName>
        <fullName evidence="2">NmrA family protein</fullName>
    </submittedName>
</protein>
<evidence type="ECO:0000259" key="1">
    <source>
        <dbReference type="Pfam" id="PF13460"/>
    </source>
</evidence>
<feature type="domain" description="NAD(P)-binding" evidence="1">
    <location>
        <begin position="8"/>
        <end position="184"/>
    </location>
</feature>
<dbReference type="InParanoid" id="Q01UX0"/>
<name>Q01UX0_SOLUE</name>
<reference evidence="2" key="1">
    <citation type="submission" date="2006-10" db="EMBL/GenBank/DDBJ databases">
        <title>Complete sequence of Solibacter usitatus Ellin6076.</title>
        <authorList>
            <consortium name="US DOE Joint Genome Institute"/>
            <person name="Copeland A."/>
            <person name="Lucas S."/>
            <person name="Lapidus A."/>
            <person name="Barry K."/>
            <person name="Detter J.C."/>
            <person name="Glavina del Rio T."/>
            <person name="Hammon N."/>
            <person name="Israni S."/>
            <person name="Dalin E."/>
            <person name="Tice H."/>
            <person name="Pitluck S."/>
            <person name="Thompson L.S."/>
            <person name="Brettin T."/>
            <person name="Bruce D."/>
            <person name="Han C."/>
            <person name="Tapia R."/>
            <person name="Gilna P."/>
            <person name="Schmutz J."/>
            <person name="Larimer F."/>
            <person name="Land M."/>
            <person name="Hauser L."/>
            <person name="Kyrpides N."/>
            <person name="Mikhailova N."/>
            <person name="Janssen P.H."/>
            <person name="Kuske C.R."/>
            <person name="Richardson P."/>
        </authorList>
    </citation>
    <scope>NUCLEOTIDE SEQUENCE</scope>
    <source>
        <strain evidence="2">Ellin6076</strain>
    </source>
</reference>
<proteinExistence type="predicted"/>
<organism evidence="2">
    <name type="scientific">Solibacter usitatus (strain Ellin6076)</name>
    <dbReference type="NCBI Taxonomy" id="234267"/>
    <lineage>
        <taxon>Bacteria</taxon>
        <taxon>Pseudomonadati</taxon>
        <taxon>Acidobacteriota</taxon>
        <taxon>Terriglobia</taxon>
        <taxon>Bryobacterales</taxon>
        <taxon>Solibacteraceae</taxon>
        <taxon>Candidatus Solibacter</taxon>
    </lineage>
</organism>
<dbReference type="PANTHER" id="PTHR43162:SF1">
    <property type="entry name" value="PRESTALK A DIFFERENTIATION PROTEIN A"/>
    <property type="match status" value="1"/>
</dbReference>
<dbReference type="STRING" id="234267.Acid_5598"/>
<sequence>MNRVLVIGATGNVGRQVVSQLAAAGAKVRALARNPDTAALPSHVEVVRGDLTLPESLDACLDGVDAVFLVWLAPPAAVAPALERILKQARRIVFLSSPYKTPHPFFQAGQPNPTASMQAEIERLIENSGREWTFLRPGMFASNTVVWWAPLVRSGAKVVRWPYIAAPTAPIHERDIAAVAVRALCEEGHAGSEYLLTGPQTLTQSEQIAIVGDVIRRPLRLEEISPDEARTELLSTYPAYILNYLLKAWDAAIGRPAFMTSTIEQITGVPARSFRNWATDHAADFRSPLA</sequence>
<dbReference type="KEGG" id="sus:Acid_5598"/>
<dbReference type="InterPro" id="IPR016040">
    <property type="entry name" value="NAD(P)-bd_dom"/>
</dbReference>
<dbReference type="InterPro" id="IPR036291">
    <property type="entry name" value="NAD(P)-bd_dom_sf"/>
</dbReference>
<gene>
    <name evidence="2" type="ordered locus">Acid_5598</name>
</gene>
<dbReference type="PANTHER" id="PTHR43162">
    <property type="match status" value="1"/>
</dbReference>
<dbReference type="SUPFAM" id="SSF51735">
    <property type="entry name" value="NAD(P)-binding Rossmann-fold domains"/>
    <property type="match status" value="1"/>
</dbReference>
<dbReference type="HOGENOM" id="CLU_007383_10_6_0"/>
<accession>Q01UX0</accession>
<dbReference type="AlphaFoldDB" id="Q01UX0"/>
<dbReference type="OrthoDB" id="339107at2"/>
<evidence type="ECO:0000313" key="2">
    <source>
        <dbReference type="EMBL" id="ABJ86545.1"/>
    </source>
</evidence>
<dbReference type="eggNOG" id="COG0702">
    <property type="taxonomic scope" value="Bacteria"/>
</dbReference>
<dbReference type="InterPro" id="IPR051604">
    <property type="entry name" value="Ergot_Alk_Oxidoreductase"/>
</dbReference>
<dbReference type="Pfam" id="PF13460">
    <property type="entry name" value="NAD_binding_10"/>
    <property type="match status" value="1"/>
</dbReference>
<dbReference type="Gene3D" id="3.40.50.720">
    <property type="entry name" value="NAD(P)-binding Rossmann-like Domain"/>
    <property type="match status" value="1"/>
</dbReference>